<evidence type="ECO:0000256" key="1">
    <source>
        <dbReference type="SAM" id="MobiDB-lite"/>
    </source>
</evidence>
<keyword evidence="3" id="KW-1185">Reference proteome</keyword>
<organism evidence="2 3">
    <name type="scientific">Dendrobium catenatum</name>
    <dbReference type="NCBI Taxonomy" id="906689"/>
    <lineage>
        <taxon>Eukaryota</taxon>
        <taxon>Viridiplantae</taxon>
        <taxon>Streptophyta</taxon>
        <taxon>Embryophyta</taxon>
        <taxon>Tracheophyta</taxon>
        <taxon>Spermatophyta</taxon>
        <taxon>Magnoliopsida</taxon>
        <taxon>Liliopsida</taxon>
        <taxon>Asparagales</taxon>
        <taxon>Orchidaceae</taxon>
        <taxon>Epidendroideae</taxon>
        <taxon>Malaxideae</taxon>
        <taxon>Dendrobiinae</taxon>
        <taxon>Dendrobium</taxon>
    </lineage>
</organism>
<evidence type="ECO:0000313" key="3">
    <source>
        <dbReference type="Proteomes" id="UP000233837"/>
    </source>
</evidence>
<sequence>MRRWVEIRRLLVAEENSGLPSAEFQRHEGTLSLIEKNSYIPWKLGRILAFSQISGRVPASSGDKKSSGGGRGGEDSPFPLSPLLLLSLHFSPFGVE</sequence>
<gene>
    <name evidence="2" type="ORF">MA16_Dca004098</name>
</gene>
<dbReference type="Proteomes" id="UP000233837">
    <property type="component" value="Unassembled WGS sequence"/>
</dbReference>
<evidence type="ECO:0000313" key="2">
    <source>
        <dbReference type="EMBL" id="PKU82081.1"/>
    </source>
</evidence>
<protein>
    <submittedName>
        <fullName evidence="2">Uncharacterized protein</fullName>
    </submittedName>
</protein>
<reference evidence="2 3" key="2">
    <citation type="journal article" date="2017" name="Nature">
        <title>The Apostasia genome and the evolution of orchids.</title>
        <authorList>
            <person name="Zhang G.Q."/>
            <person name="Liu K.W."/>
            <person name="Li Z."/>
            <person name="Lohaus R."/>
            <person name="Hsiao Y.Y."/>
            <person name="Niu S.C."/>
            <person name="Wang J.Y."/>
            <person name="Lin Y.C."/>
            <person name="Xu Q."/>
            <person name="Chen L.J."/>
            <person name="Yoshida K."/>
            <person name="Fujiwara S."/>
            <person name="Wang Z.W."/>
            <person name="Zhang Y.Q."/>
            <person name="Mitsuda N."/>
            <person name="Wang M."/>
            <person name="Liu G.H."/>
            <person name="Pecoraro L."/>
            <person name="Huang H.X."/>
            <person name="Xiao X.J."/>
            <person name="Lin M."/>
            <person name="Wu X.Y."/>
            <person name="Wu W.L."/>
            <person name="Chen Y.Y."/>
            <person name="Chang S.B."/>
            <person name="Sakamoto S."/>
            <person name="Ohme-Takagi M."/>
            <person name="Yagi M."/>
            <person name="Zeng S.J."/>
            <person name="Shen C.Y."/>
            <person name="Yeh C.M."/>
            <person name="Luo Y.B."/>
            <person name="Tsai W.C."/>
            <person name="Van de Peer Y."/>
            <person name="Liu Z.J."/>
        </authorList>
    </citation>
    <scope>NUCLEOTIDE SEQUENCE [LARGE SCALE GENOMIC DNA]</scope>
    <source>
        <tissue evidence="2">The whole plant</tissue>
    </source>
</reference>
<reference evidence="2 3" key="1">
    <citation type="journal article" date="2016" name="Sci. Rep.">
        <title>The Dendrobium catenatum Lindl. genome sequence provides insights into polysaccharide synthase, floral development and adaptive evolution.</title>
        <authorList>
            <person name="Zhang G.Q."/>
            <person name="Xu Q."/>
            <person name="Bian C."/>
            <person name="Tsai W.C."/>
            <person name="Yeh C.M."/>
            <person name="Liu K.W."/>
            <person name="Yoshida K."/>
            <person name="Zhang L.S."/>
            <person name="Chang S.B."/>
            <person name="Chen F."/>
            <person name="Shi Y."/>
            <person name="Su Y.Y."/>
            <person name="Zhang Y.Q."/>
            <person name="Chen L.J."/>
            <person name="Yin Y."/>
            <person name="Lin M."/>
            <person name="Huang H."/>
            <person name="Deng H."/>
            <person name="Wang Z.W."/>
            <person name="Zhu S.L."/>
            <person name="Zhao X."/>
            <person name="Deng C."/>
            <person name="Niu S.C."/>
            <person name="Huang J."/>
            <person name="Wang M."/>
            <person name="Liu G.H."/>
            <person name="Yang H.J."/>
            <person name="Xiao X.J."/>
            <person name="Hsiao Y.Y."/>
            <person name="Wu W.L."/>
            <person name="Chen Y.Y."/>
            <person name="Mitsuda N."/>
            <person name="Ohme-Takagi M."/>
            <person name="Luo Y.B."/>
            <person name="Van de Peer Y."/>
            <person name="Liu Z.J."/>
        </authorList>
    </citation>
    <scope>NUCLEOTIDE SEQUENCE [LARGE SCALE GENOMIC DNA]</scope>
    <source>
        <tissue evidence="2">The whole plant</tissue>
    </source>
</reference>
<dbReference type="AlphaFoldDB" id="A0A2I0X2F7"/>
<feature type="region of interest" description="Disordered" evidence="1">
    <location>
        <begin position="55"/>
        <end position="76"/>
    </location>
</feature>
<proteinExistence type="predicted"/>
<name>A0A2I0X2F7_9ASPA</name>
<dbReference type="EMBL" id="KZ502211">
    <property type="protein sequence ID" value="PKU82081.1"/>
    <property type="molecule type" value="Genomic_DNA"/>
</dbReference>
<accession>A0A2I0X2F7</accession>